<dbReference type="AlphaFoldDB" id="S8ETR0"/>
<dbReference type="HOGENOM" id="CLU_021458_6_0_1"/>
<keyword evidence="5" id="KW-0472">Membrane</keyword>
<dbReference type="eggNOG" id="KOG3030">
    <property type="taxonomic scope" value="Eukaryota"/>
</dbReference>
<dbReference type="OrthoDB" id="8907274at2759"/>
<dbReference type="SMART" id="SM00014">
    <property type="entry name" value="acidPPc"/>
    <property type="match status" value="1"/>
</dbReference>
<evidence type="ECO:0000256" key="6">
    <source>
        <dbReference type="SAM" id="MobiDB-lite"/>
    </source>
</evidence>
<evidence type="ECO:0000256" key="4">
    <source>
        <dbReference type="ARBA" id="ARBA00022989"/>
    </source>
</evidence>
<dbReference type="GO" id="GO:0008195">
    <property type="term" value="F:phosphatidate phosphatase activity"/>
    <property type="evidence" value="ECO:0007669"/>
    <property type="project" value="TreeGrafter"/>
</dbReference>
<dbReference type="Pfam" id="PF01569">
    <property type="entry name" value="PAP2"/>
    <property type="match status" value="1"/>
</dbReference>
<evidence type="ECO:0000259" key="7">
    <source>
        <dbReference type="SMART" id="SM00014"/>
    </source>
</evidence>
<protein>
    <recommendedName>
        <fullName evidence="7">Phosphatidic acid phosphatase type 2/haloperoxidase domain-containing protein</fullName>
    </recommendedName>
</protein>
<proteinExistence type="inferred from homology"/>
<sequence>RLKLLIRSYAPDWYVALIFLVLEDIPGFKRQFSLEDRTLYHPYAVHERVPPLALYMLCGVAPFVLQAALNYVTVRSWWDLHNSTLGLVLSLALAAAITEFTKVTVGRPRPDLISRCIPRPGSTDPTPWGLSNSTICTQTDHYIMTDGWRSFPSGHSSLSFAGLGFLAFYVAGKLHLFDKRGCAPKAWAAVTPLSAAALIAISRTMDYRHHATDVLAGSLLGLAAAYFSYRQYYPSLAAPYAERPYSPRIPREERLPVHTREGPRGVAVDAETERELEAQTVRRDEEGRMVWKDDDDAETMSLRGNMS</sequence>
<dbReference type="InterPro" id="IPR000326">
    <property type="entry name" value="PAP2/HPO"/>
</dbReference>
<dbReference type="Proteomes" id="UP000015241">
    <property type="component" value="Unassembled WGS sequence"/>
</dbReference>
<keyword evidence="9" id="KW-1185">Reference proteome</keyword>
<dbReference type="InParanoid" id="S8ETR0"/>
<keyword evidence="4" id="KW-1133">Transmembrane helix</keyword>
<dbReference type="PANTHER" id="PTHR10165:SF35">
    <property type="entry name" value="RE23632P"/>
    <property type="match status" value="1"/>
</dbReference>
<dbReference type="CDD" id="cd03390">
    <property type="entry name" value="PAP2_containing_1_like"/>
    <property type="match status" value="1"/>
</dbReference>
<dbReference type="GO" id="GO:0016020">
    <property type="term" value="C:membrane"/>
    <property type="evidence" value="ECO:0007669"/>
    <property type="project" value="UniProtKB-SubCell"/>
</dbReference>
<dbReference type="Gene3D" id="1.20.144.10">
    <property type="entry name" value="Phosphatidic acid phosphatase type 2/haloperoxidase"/>
    <property type="match status" value="1"/>
</dbReference>
<gene>
    <name evidence="8" type="ORF">FOMPIDRAFT_1110548</name>
</gene>
<accession>S8ETR0</accession>
<comment type="similarity">
    <text evidence="2">Belongs to the PA-phosphatase related phosphoesterase family.</text>
</comment>
<feature type="domain" description="Phosphatidic acid phosphatase type 2/haloperoxidase" evidence="7">
    <location>
        <begin position="85"/>
        <end position="229"/>
    </location>
</feature>
<evidence type="ECO:0000313" key="8">
    <source>
        <dbReference type="EMBL" id="EPT06214.1"/>
    </source>
</evidence>
<feature type="region of interest" description="Disordered" evidence="6">
    <location>
        <begin position="256"/>
        <end position="307"/>
    </location>
</feature>
<evidence type="ECO:0000313" key="9">
    <source>
        <dbReference type="Proteomes" id="UP000015241"/>
    </source>
</evidence>
<reference evidence="8 9" key="1">
    <citation type="journal article" date="2012" name="Science">
        <title>The Paleozoic origin of enzymatic lignin decomposition reconstructed from 31 fungal genomes.</title>
        <authorList>
            <person name="Floudas D."/>
            <person name="Binder M."/>
            <person name="Riley R."/>
            <person name="Barry K."/>
            <person name="Blanchette R.A."/>
            <person name="Henrissat B."/>
            <person name="Martinez A.T."/>
            <person name="Otillar R."/>
            <person name="Spatafora J.W."/>
            <person name="Yadav J.S."/>
            <person name="Aerts A."/>
            <person name="Benoit I."/>
            <person name="Boyd A."/>
            <person name="Carlson A."/>
            <person name="Copeland A."/>
            <person name="Coutinho P.M."/>
            <person name="de Vries R.P."/>
            <person name="Ferreira P."/>
            <person name="Findley K."/>
            <person name="Foster B."/>
            <person name="Gaskell J."/>
            <person name="Glotzer D."/>
            <person name="Gorecki P."/>
            <person name="Heitman J."/>
            <person name="Hesse C."/>
            <person name="Hori C."/>
            <person name="Igarashi K."/>
            <person name="Jurgens J.A."/>
            <person name="Kallen N."/>
            <person name="Kersten P."/>
            <person name="Kohler A."/>
            <person name="Kuees U."/>
            <person name="Kumar T.K.A."/>
            <person name="Kuo A."/>
            <person name="LaButti K."/>
            <person name="Larrondo L.F."/>
            <person name="Lindquist E."/>
            <person name="Ling A."/>
            <person name="Lombard V."/>
            <person name="Lucas S."/>
            <person name="Lundell T."/>
            <person name="Martin R."/>
            <person name="McLaughlin D.J."/>
            <person name="Morgenstern I."/>
            <person name="Morin E."/>
            <person name="Murat C."/>
            <person name="Nagy L.G."/>
            <person name="Nolan M."/>
            <person name="Ohm R.A."/>
            <person name="Patyshakuliyeva A."/>
            <person name="Rokas A."/>
            <person name="Ruiz-Duenas F.J."/>
            <person name="Sabat G."/>
            <person name="Salamov A."/>
            <person name="Samejima M."/>
            <person name="Schmutz J."/>
            <person name="Slot J.C."/>
            <person name="St John F."/>
            <person name="Stenlid J."/>
            <person name="Sun H."/>
            <person name="Sun S."/>
            <person name="Syed K."/>
            <person name="Tsang A."/>
            <person name="Wiebenga A."/>
            <person name="Young D."/>
            <person name="Pisabarro A."/>
            <person name="Eastwood D.C."/>
            <person name="Martin F."/>
            <person name="Cullen D."/>
            <person name="Grigoriev I.V."/>
            <person name="Hibbett D.S."/>
        </authorList>
    </citation>
    <scope>NUCLEOTIDE SEQUENCE</scope>
    <source>
        <strain evidence="9">FP-58527</strain>
    </source>
</reference>
<dbReference type="EMBL" id="KE504122">
    <property type="protein sequence ID" value="EPT06214.1"/>
    <property type="molecule type" value="Genomic_DNA"/>
</dbReference>
<dbReference type="FunCoup" id="S8ETR0">
    <property type="interactions" value="68"/>
</dbReference>
<comment type="subcellular location">
    <subcellularLocation>
        <location evidence="1">Membrane</location>
        <topology evidence="1">Multi-pass membrane protein</topology>
    </subcellularLocation>
</comment>
<dbReference type="PANTHER" id="PTHR10165">
    <property type="entry name" value="LIPID PHOSPHATE PHOSPHATASE"/>
    <property type="match status" value="1"/>
</dbReference>
<dbReference type="GO" id="GO:0006644">
    <property type="term" value="P:phospholipid metabolic process"/>
    <property type="evidence" value="ECO:0007669"/>
    <property type="project" value="InterPro"/>
</dbReference>
<dbReference type="InterPro" id="IPR043216">
    <property type="entry name" value="PAP-like"/>
</dbReference>
<dbReference type="GO" id="GO:0046839">
    <property type="term" value="P:phospholipid dephosphorylation"/>
    <property type="evidence" value="ECO:0007669"/>
    <property type="project" value="TreeGrafter"/>
</dbReference>
<dbReference type="STRING" id="743788.S8ETR0"/>
<evidence type="ECO:0000256" key="5">
    <source>
        <dbReference type="ARBA" id="ARBA00023136"/>
    </source>
</evidence>
<dbReference type="InterPro" id="IPR036938">
    <property type="entry name" value="PAP2/HPO_sf"/>
</dbReference>
<evidence type="ECO:0000256" key="3">
    <source>
        <dbReference type="ARBA" id="ARBA00022692"/>
    </source>
</evidence>
<dbReference type="SUPFAM" id="SSF48317">
    <property type="entry name" value="Acid phosphatase/Vanadium-dependent haloperoxidase"/>
    <property type="match status" value="1"/>
</dbReference>
<feature type="compositionally biased region" description="Basic and acidic residues" evidence="6">
    <location>
        <begin position="271"/>
        <end position="292"/>
    </location>
</feature>
<feature type="non-terminal residue" evidence="8">
    <location>
        <position position="1"/>
    </location>
</feature>
<name>S8ETR0_FOMSC</name>
<organism evidence="8 9">
    <name type="scientific">Fomitopsis schrenkii</name>
    <name type="common">Brown rot fungus</name>
    <dbReference type="NCBI Taxonomy" id="2126942"/>
    <lineage>
        <taxon>Eukaryota</taxon>
        <taxon>Fungi</taxon>
        <taxon>Dikarya</taxon>
        <taxon>Basidiomycota</taxon>
        <taxon>Agaricomycotina</taxon>
        <taxon>Agaricomycetes</taxon>
        <taxon>Polyporales</taxon>
        <taxon>Fomitopsis</taxon>
    </lineage>
</organism>
<evidence type="ECO:0000256" key="1">
    <source>
        <dbReference type="ARBA" id="ARBA00004141"/>
    </source>
</evidence>
<evidence type="ECO:0000256" key="2">
    <source>
        <dbReference type="ARBA" id="ARBA00008816"/>
    </source>
</evidence>
<keyword evidence="3" id="KW-0812">Transmembrane</keyword>